<dbReference type="InterPro" id="IPR015422">
    <property type="entry name" value="PyrdxlP-dep_Trfase_small"/>
</dbReference>
<evidence type="ECO:0000313" key="12">
    <source>
        <dbReference type="EMBL" id="MFD1068182.1"/>
    </source>
</evidence>
<dbReference type="PROSITE" id="PS00595">
    <property type="entry name" value="AA_TRANSFER_CLASS_5"/>
    <property type="match status" value="1"/>
</dbReference>
<evidence type="ECO:0000256" key="5">
    <source>
        <dbReference type="ARBA" id="ARBA00022723"/>
    </source>
</evidence>
<dbReference type="SUPFAM" id="SSF53383">
    <property type="entry name" value="PLP-dependent transferases"/>
    <property type="match status" value="1"/>
</dbReference>
<accession>A0ABW3NK56</accession>
<evidence type="ECO:0000256" key="4">
    <source>
        <dbReference type="ARBA" id="ARBA00022679"/>
    </source>
</evidence>
<dbReference type="PANTHER" id="PTHR11601:SF34">
    <property type="entry name" value="CYSTEINE DESULFURASE"/>
    <property type="match status" value="1"/>
</dbReference>
<dbReference type="NCBIfam" id="NF002806">
    <property type="entry name" value="PRK02948.1"/>
    <property type="match status" value="1"/>
</dbReference>
<dbReference type="InterPro" id="IPR015424">
    <property type="entry name" value="PyrdxlP-dep_Trfase"/>
</dbReference>
<keyword evidence="6" id="KW-0663">Pyridoxal phosphate</keyword>
<keyword evidence="5" id="KW-0479">Metal-binding</keyword>
<comment type="catalytic activity">
    <reaction evidence="9">
        <text>(sulfur carrier)-H + L-cysteine = (sulfur carrier)-SH + L-alanine</text>
        <dbReference type="Rhea" id="RHEA:43892"/>
        <dbReference type="Rhea" id="RHEA-COMP:14737"/>
        <dbReference type="Rhea" id="RHEA-COMP:14739"/>
        <dbReference type="ChEBI" id="CHEBI:29917"/>
        <dbReference type="ChEBI" id="CHEBI:35235"/>
        <dbReference type="ChEBI" id="CHEBI:57972"/>
        <dbReference type="ChEBI" id="CHEBI:64428"/>
        <dbReference type="EC" id="2.8.1.7"/>
    </reaction>
</comment>
<evidence type="ECO:0000313" key="13">
    <source>
        <dbReference type="Proteomes" id="UP001597041"/>
    </source>
</evidence>
<keyword evidence="7" id="KW-0408">Iron</keyword>
<evidence type="ECO:0000256" key="2">
    <source>
        <dbReference type="ARBA" id="ARBA00006490"/>
    </source>
</evidence>
<dbReference type="Gene3D" id="3.90.1150.10">
    <property type="entry name" value="Aspartate Aminotransferase, domain 1"/>
    <property type="match status" value="1"/>
</dbReference>
<organism evidence="12 13">
    <name type="scientific">Oceanobacillus locisalsi</name>
    <dbReference type="NCBI Taxonomy" id="546107"/>
    <lineage>
        <taxon>Bacteria</taxon>
        <taxon>Bacillati</taxon>
        <taxon>Bacillota</taxon>
        <taxon>Bacilli</taxon>
        <taxon>Bacillales</taxon>
        <taxon>Bacillaceae</taxon>
        <taxon>Oceanobacillus</taxon>
    </lineage>
</organism>
<keyword evidence="8" id="KW-0411">Iron-sulfur</keyword>
<evidence type="ECO:0000256" key="3">
    <source>
        <dbReference type="ARBA" id="ARBA00012239"/>
    </source>
</evidence>
<dbReference type="PANTHER" id="PTHR11601">
    <property type="entry name" value="CYSTEINE DESULFURYLASE FAMILY MEMBER"/>
    <property type="match status" value="1"/>
</dbReference>
<evidence type="ECO:0000256" key="8">
    <source>
        <dbReference type="ARBA" id="ARBA00023014"/>
    </source>
</evidence>
<feature type="domain" description="Aminotransferase class V" evidence="11">
    <location>
        <begin position="4"/>
        <end position="362"/>
    </location>
</feature>
<keyword evidence="4" id="KW-0808">Transferase</keyword>
<proteinExistence type="inferred from homology"/>
<dbReference type="EC" id="2.8.1.7" evidence="3"/>
<dbReference type="InterPro" id="IPR020578">
    <property type="entry name" value="Aminotrans_V_PyrdxlP_BS"/>
</dbReference>
<sequence length="375" mass="41549">MNQIYLDYNASTPIAQEVQEAMLPYLEKHYGNPSALHFAGVKEKQAVEHARKQVAALINCKPSEIVFTSGASESNNYVLKGVYQSYKEKGDHIITTKVEHPSIAQPSEYLEKQGAKITYIDVDQFGRINPFDIEQAITDDTILISVMHANNEVVTIQPIEEISKIAKKYHVLFHTDASQSIGKVPVDVDKLNVDFLSIAGHKVYASKGIGALFIREGVEIESLVHGAGHENGRRAGTENVLLSVGLGEACEVAFQNLDENKQVKELRDYFWNKLQDIPSINISLNGHPELRLPNTLNINFENKIGQDILDSLPQIAASTGSACHTGEVNLSPVLKAMKVKENSGMGAVRFSLGRYTTKNEIDTTVQLLKNYFLKE</sequence>
<dbReference type="Pfam" id="PF00266">
    <property type="entry name" value="Aminotran_5"/>
    <property type="match status" value="1"/>
</dbReference>
<evidence type="ECO:0000256" key="7">
    <source>
        <dbReference type="ARBA" id="ARBA00023004"/>
    </source>
</evidence>
<comment type="cofactor">
    <cofactor evidence="1 10">
        <name>pyridoxal 5'-phosphate</name>
        <dbReference type="ChEBI" id="CHEBI:597326"/>
    </cofactor>
</comment>
<reference evidence="13" key="1">
    <citation type="journal article" date="2019" name="Int. J. Syst. Evol. Microbiol.">
        <title>The Global Catalogue of Microorganisms (GCM) 10K type strain sequencing project: providing services to taxonomists for standard genome sequencing and annotation.</title>
        <authorList>
            <consortium name="The Broad Institute Genomics Platform"/>
            <consortium name="The Broad Institute Genome Sequencing Center for Infectious Disease"/>
            <person name="Wu L."/>
            <person name="Ma J."/>
        </authorList>
    </citation>
    <scope>NUCLEOTIDE SEQUENCE [LARGE SCALE GENOMIC DNA]</scope>
    <source>
        <strain evidence="13">CCUG 56608</strain>
    </source>
</reference>
<dbReference type="InterPro" id="IPR000192">
    <property type="entry name" value="Aminotrans_V_dom"/>
</dbReference>
<dbReference type="RefSeq" id="WP_379594444.1">
    <property type="nucleotide sequence ID" value="NZ_JBHTKK010000040.1"/>
</dbReference>
<protein>
    <recommendedName>
        <fullName evidence="3">cysteine desulfurase</fullName>
        <ecNumber evidence="3">2.8.1.7</ecNumber>
    </recommendedName>
</protein>
<evidence type="ECO:0000259" key="11">
    <source>
        <dbReference type="Pfam" id="PF00266"/>
    </source>
</evidence>
<keyword evidence="13" id="KW-1185">Reference proteome</keyword>
<dbReference type="InterPro" id="IPR015421">
    <property type="entry name" value="PyrdxlP-dep_Trfase_major"/>
</dbReference>
<gene>
    <name evidence="12" type="ORF">ACFQ19_19495</name>
</gene>
<comment type="caution">
    <text evidence="12">The sequence shown here is derived from an EMBL/GenBank/DDBJ whole genome shotgun (WGS) entry which is preliminary data.</text>
</comment>
<evidence type="ECO:0000256" key="9">
    <source>
        <dbReference type="ARBA" id="ARBA00050776"/>
    </source>
</evidence>
<dbReference type="Gene3D" id="3.40.640.10">
    <property type="entry name" value="Type I PLP-dependent aspartate aminotransferase-like (Major domain)"/>
    <property type="match status" value="1"/>
</dbReference>
<evidence type="ECO:0000256" key="6">
    <source>
        <dbReference type="ARBA" id="ARBA00022898"/>
    </source>
</evidence>
<comment type="similarity">
    <text evidence="2">Belongs to the class-V pyridoxal-phosphate-dependent aminotransferase family. NifS/IscS subfamily.</text>
</comment>
<evidence type="ECO:0000256" key="1">
    <source>
        <dbReference type="ARBA" id="ARBA00001933"/>
    </source>
</evidence>
<dbReference type="PIRSF" id="PIRSF005572">
    <property type="entry name" value="NifS"/>
    <property type="match status" value="1"/>
</dbReference>
<dbReference type="EMBL" id="JBHTKK010000040">
    <property type="protein sequence ID" value="MFD1068182.1"/>
    <property type="molecule type" value="Genomic_DNA"/>
</dbReference>
<name>A0ABW3NK56_9BACI</name>
<evidence type="ECO:0000256" key="10">
    <source>
        <dbReference type="RuleBase" id="RU004504"/>
    </source>
</evidence>
<dbReference type="InterPro" id="IPR016454">
    <property type="entry name" value="Cysteine_dSase"/>
</dbReference>
<dbReference type="Proteomes" id="UP001597041">
    <property type="component" value="Unassembled WGS sequence"/>
</dbReference>